<feature type="compositionally biased region" description="Polar residues" evidence="7">
    <location>
        <begin position="258"/>
        <end position="271"/>
    </location>
</feature>
<dbReference type="Gene3D" id="1.10.10.10">
    <property type="entry name" value="Winged helix-like DNA-binding domain superfamily/Winged helix DNA-binding domain"/>
    <property type="match status" value="1"/>
</dbReference>
<sequence>MCRRPLLLILSFVVFSEYCRAKNAEENTRHLDNDLTKRQAGFGVPSAYGPCAPAPGPVGCAPPIAALPPPPPAPVPPPPPAPAGRLIPQALPGAPCEPGVECTGGSVCSMGICLCPPELVQEGTVCVSRTIYGVVPPPGGPPPLPAPAYAPPPPAPVVQFAPAPFPSSGVPAFPMAAAPPPLPACPPPFRAACVARRTEPRSETKETKKIKMTTKSEKRPFPSKNHTIPPLPAPQQQQQQQPEEEEDILYALTDDDPNPTNSNSIEQSVEWSTKRRRRMNLRPKAVNFDDVWSKLRETLEAIISLKPIERITWDHNFSDIYFVCVSVPEAQSRRLYTAVKNSLELHTISIRESLLRLSGDELLSAYNSEWEKFHKGAIYLHNLYGYLNKQLVKEKMDAESQHPFVVDNDSDGLYPHLGVGDLAFSIWRNELLTPLAAQLVAHIIELLGRLRNGISASFGIRISDLRGAVLSFVDVNESIHREQKAQLLCMSIGIPTTEFYEEIFEKHFLEASENYYRTLTSETFVHLDCCPYMDAVIQKINDERSIVQRFLHYSTLPKIEQLCSELLVNEQLEKISLMSREVVQREMMHDLQNMYILLKPLSNALPILMQEFEIYVQKSGMNCMEMTINEPAEFVSNIQLLHEKFTQMISTIFNGDNEFVAGLERAIQSVVNHRDDPKQPPKISEKLNRYIDSLMRTNSKRGKSEQELDALLSKAILIFRFIDDKDLFQKFYSKMLSNRLIANLSFSMDLEESMINKMKETCGYEFTSKLSRMFTDINISQSLTTRFHEEMVKQEVRMDVPIHVMVLQAGAWPLSAPTAPAEPSSSAQQHETLADYVPPPVLQNSLKLFEQFYTTSHSGRKLTWLYGNSTAEVHLNYLDKLYQVTMSVYQLSILLLFSNQNTQQLAQIAFLCSLSVPAVIRASRSLVDIGILTTEEKGEELTDKTMLHLNTEFTWKRQKFKVMLPLPSKPQEKEAEATCNTVQQDRKYYTECAIVRIMKSRKVMKHSALVEEVIKQSQLRFVPDVQFIKKNIESLIDKYYLQRTDQNDEYEYIS</sequence>
<evidence type="ECO:0000256" key="3">
    <source>
        <dbReference type="ARBA" id="ARBA00022786"/>
    </source>
</evidence>
<dbReference type="InterPro" id="IPR059120">
    <property type="entry name" value="Cullin-like_AB"/>
</dbReference>
<accession>A0ABD2JHW8</accession>
<comment type="similarity">
    <text evidence="1 5 6">Belongs to the cullin family.</text>
</comment>
<dbReference type="Proteomes" id="UP001620645">
    <property type="component" value="Unassembled WGS sequence"/>
</dbReference>
<proteinExistence type="inferred from homology"/>
<dbReference type="PROSITE" id="PS01256">
    <property type="entry name" value="CULLIN_1"/>
    <property type="match status" value="1"/>
</dbReference>
<evidence type="ECO:0000313" key="11">
    <source>
        <dbReference type="Proteomes" id="UP001620645"/>
    </source>
</evidence>
<keyword evidence="3" id="KW-0833">Ubl conjugation pathway</keyword>
<dbReference type="PANTHER" id="PTHR11932">
    <property type="entry name" value="CULLIN"/>
    <property type="match status" value="1"/>
</dbReference>
<feature type="region of interest" description="Disordered" evidence="7">
    <location>
        <begin position="197"/>
        <end position="244"/>
    </location>
</feature>
<keyword evidence="2" id="KW-1017">Isopeptide bond</keyword>
<dbReference type="PROSITE" id="PS50069">
    <property type="entry name" value="CULLIN_2"/>
    <property type="match status" value="1"/>
</dbReference>
<dbReference type="FunFam" id="1.10.10.10:FF:000014">
    <property type="entry name" value="Cullin 1"/>
    <property type="match status" value="1"/>
</dbReference>
<feature type="signal peptide" evidence="8">
    <location>
        <begin position="1"/>
        <end position="21"/>
    </location>
</feature>
<dbReference type="Pfam" id="PF10557">
    <property type="entry name" value="Cullin_Nedd8"/>
    <property type="match status" value="1"/>
</dbReference>
<evidence type="ECO:0000256" key="4">
    <source>
        <dbReference type="ARBA" id="ARBA00022843"/>
    </source>
</evidence>
<dbReference type="SMART" id="SM00182">
    <property type="entry name" value="CULLIN"/>
    <property type="match status" value="1"/>
</dbReference>
<evidence type="ECO:0000256" key="2">
    <source>
        <dbReference type="ARBA" id="ARBA00022499"/>
    </source>
</evidence>
<evidence type="ECO:0000256" key="1">
    <source>
        <dbReference type="ARBA" id="ARBA00006019"/>
    </source>
</evidence>
<dbReference type="Pfam" id="PF00888">
    <property type="entry name" value="Cullin"/>
    <property type="match status" value="1"/>
</dbReference>
<protein>
    <recommendedName>
        <fullName evidence="9">Cullin family profile domain-containing protein</fullName>
    </recommendedName>
</protein>
<dbReference type="FunFam" id="1.20.1310.10:FF:000002">
    <property type="entry name" value="cullin-3 isoform X1"/>
    <property type="match status" value="1"/>
</dbReference>
<dbReference type="SMART" id="SM00884">
    <property type="entry name" value="Cullin_Nedd8"/>
    <property type="match status" value="1"/>
</dbReference>
<dbReference type="InterPro" id="IPR036388">
    <property type="entry name" value="WH-like_DNA-bd_sf"/>
</dbReference>
<dbReference type="InterPro" id="IPR036317">
    <property type="entry name" value="Cullin_homology_sf"/>
</dbReference>
<gene>
    <name evidence="10" type="ORF">niasHS_006661</name>
</gene>
<dbReference type="SUPFAM" id="SSF46785">
    <property type="entry name" value="Winged helix' DNA-binding domain"/>
    <property type="match status" value="1"/>
</dbReference>
<dbReference type="Pfam" id="PF01683">
    <property type="entry name" value="EB"/>
    <property type="match status" value="1"/>
</dbReference>
<dbReference type="AlphaFoldDB" id="A0ABD2JHW8"/>
<keyword evidence="11" id="KW-1185">Reference proteome</keyword>
<dbReference type="Gene3D" id="1.20.1310.10">
    <property type="entry name" value="Cullin Repeats"/>
    <property type="match status" value="4"/>
</dbReference>
<dbReference type="InterPro" id="IPR001373">
    <property type="entry name" value="Cullin_N"/>
</dbReference>
<evidence type="ECO:0000259" key="9">
    <source>
        <dbReference type="PROSITE" id="PS50069"/>
    </source>
</evidence>
<feature type="compositionally biased region" description="Basic and acidic residues" evidence="7">
    <location>
        <begin position="197"/>
        <end position="220"/>
    </location>
</feature>
<evidence type="ECO:0000256" key="5">
    <source>
        <dbReference type="PROSITE-ProRule" id="PRU00330"/>
    </source>
</evidence>
<dbReference type="InterPro" id="IPR016157">
    <property type="entry name" value="Cullin_CS"/>
</dbReference>
<comment type="caution">
    <text evidence="10">The sequence shown here is derived from an EMBL/GenBank/DDBJ whole genome shotgun (WGS) entry which is preliminary data.</text>
</comment>
<organism evidence="10 11">
    <name type="scientific">Heterodera schachtii</name>
    <name type="common">Sugarbeet cyst nematode worm</name>
    <name type="synonym">Tylenchus schachtii</name>
    <dbReference type="NCBI Taxonomy" id="97005"/>
    <lineage>
        <taxon>Eukaryota</taxon>
        <taxon>Metazoa</taxon>
        <taxon>Ecdysozoa</taxon>
        <taxon>Nematoda</taxon>
        <taxon>Chromadorea</taxon>
        <taxon>Rhabditida</taxon>
        <taxon>Tylenchina</taxon>
        <taxon>Tylenchomorpha</taxon>
        <taxon>Tylenchoidea</taxon>
        <taxon>Heteroderidae</taxon>
        <taxon>Heteroderinae</taxon>
        <taxon>Heterodera</taxon>
    </lineage>
</organism>
<evidence type="ECO:0000313" key="10">
    <source>
        <dbReference type="EMBL" id="KAL3090209.1"/>
    </source>
</evidence>
<dbReference type="Gene3D" id="3.30.230.130">
    <property type="entry name" value="Cullin, Chain C, Domain 2"/>
    <property type="match status" value="1"/>
</dbReference>
<dbReference type="InterPro" id="IPR045093">
    <property type="entry name" value="Cullin"/>
</dbReference>
<feature type="domain" description="Cullin family profile" evidence="9">
    <location>
        <begin position="682"/>
        <end position="927"/>
    </location>
</feature>
<dbReference type="InterPro" id="IPR036390">
    <property type="entry name" value="WH_DNA-bd_sf"/>
</dbReference>
<dbReference type="SUPFAM" id="SSF75632">
    <property type="entry name" value="Cullin homology domain"/>
    <property type="match status" value="1"/>
</dbReference>
<reference evidence="10 11" key="1">
    <citation type="submission" date="2024-10" db="EMBL/GenBank/DDBJ databases">
        <authorList>
            <person name="Kim D."/>
        </authorList>
    </citation>
    <scope>NUCLEOTIDE SEQUENCE [LARGE SCALE GENOMIC DNA]</scope>
    <source>
        <strain evidence="10">Taebaek</strain>
    </source>
</reference>
<dbReference type="InterPro" id="IPR016158">
    <property type="entry name" value="Cullin_homology"/>
</dbReference>
<feature type="region of interest" description="Disordered" evidence="7">
    <location>
        <begin position="252"/>
        <end position="271"/>
    </location>
</feature>
<evidence type="ECO:0000256" key="7">
    <source>
        <dbReference type="SAM" id="MobiDB-lite"/>
    </source>
</evidence>
<dbReference type="Pfam" id="PF26557">
    <property type="entry name" value="Cullin_AB"/>
    <property type="match status" value="1"/>
</dbReference>
<evidence type="ECO:0000256" key="8">
    <source>
        <dbReference type="SAM" id="SignalP"/>
    </source>
</evidence>
<dbReference type="InterPro" id="IPR016159">
    <property type="entry name" value="Cullin_repeat-like_dom_sf"/>
</dbReference>
<dbReference type="SUPFAM" id="SSF74788">
    <property type="entry name" value="Cullin repeat-like"/>
    <property type="match status" value="1"/>
</dbReference>
<dbReference type="InterPro" id="IPR006149">
    <property type="entry name" value="EB_dom"/>
</dbReference>
<dbReference type="InterPro" id="IPR019559">
    <property type="entry name" value="Cullin_neddylation_domain"/>
</dbReference>
<keyword evidence="8" id="KW-0732">Signal</keyword>
<evidence type="ECO:0000256" key="6">
    <source>
        <dbReference type="RuleBase" id="RU003829"/>
    </source>
</evidence>
<keyword evidence="4" id="KW-0832">Ubl conjugation</keyword>
<feature type="chain" id="PRO_5044760518" description="Cullin family profile domain-containing protein" evidence="8">
    <location>
        <begin position="22"/>
        <end position="1054"/>
    </location>
</feature>
<name>A0ABD2JHW8_HETSC</name>
<dbReference type="EMBL" id="JBICCN010000143">
    <property type="protein sequence ID" value="KAL3090209.1"/>
    <property type="molecule type" value="Genomic_DNA"/>
</dbReference>